<feature type="signal peptide" evidence="3">
    <location>
        <begin position="1"/>
        <end position="19"/>
    </location>
</feature>
<dbReference type="SMART" id="SM00062">
    <property type="entry name" value="PBPb"/>
    <property type="match status" value="1"/>
</dbReference>
<dbReference type="PANTHER" id="PTHR35936:SF35">
    <property type="entry name" value="L-CYSTINE-BINDING PROTEIN TCYJ"/>
    <property type="match status" value="1"/>
</dbReference>
<dbReference type="SUPFAM" id="SSF53850">
    <property type="entry name" value="Periplasmic binding protein-like II"/>
    <property type="match status" value="1"/>
</dbReference>
<feature type="domain" description="Solute-binding protein family 3/N-terminal" evidence="4">
    <location>
        <begin position="21"/>
        <end position="236"/>
    </location>
</feature>
<dbReference type="InterPro" id="IPR001638">
    <property type="entry name" value="Solute-binding_3/MltF_N"/>
</dbReference>
<evidence type="ECO:0000256" key="1">
    <source>
        <dbReference type="ARBA" id="ARBA00010333"/>
    </source>
</evidence>
<evidence type="ECO:0000256" key="3">
    <source>
        <dbReference type="SAM" id="SignalP"/>
    </source>
</evidence>
<proteinExistence type="inferred from homology"/>
<evidence type="ECO:0000313" key="5">
    <source>
        <dbReference type="EMBL" id="EFP98156.1"/>
    </source>
</evidence>
<organism evidence="5 6">
    <name type="scientific">Vibrio caribbeanicus ATCC BAA-2122</name>
    <dbReference type="NCBI Taxonomy" id="796620"/>
    <lineage>
        <taxon>Bacteria</taxon>
        <taxon>Pseudomonadati</taxon>
        <taxon>Pseudomonadota</taxon>
        <taxon>Gammaproteobacteria</taxon>
        <taxon>Vibrionales</taxon>
        <taxon>Vibrionaceae</taxon>
        <taxon>Vibrio</taxon>
    </lineage>
</organism>
<dbReference type="PANTHER" id="PTHR35936">
    <property type="entry name" value="MEMBRANE-BOUND LYTIC MUREIN TRANSGLYCOSYLASE F"/>
    <property type="match status" value="1"/>
</dbReference>
<dbReference type="STRING" id="796620.VIBC2010_10217"/>
<evidence type="ECO:0000313" key="6">
    <source>
        <dbReference type="Proteomes" id="UP000002943"/>
    </source>
</evidence>
<dbReference type="Gene3D" id="3.40.190.10">
    <property type="entry name" value="Periplasmic binding protein-like II"/>
    <property type="match status" value="2"/>
</dbReference>
<reference evidence="5 6" key="1">
    <citation type="journal article" date="2012" name="Int. J. Syst. Evol. Microbiol.">
        <title>Vibrio caribbeanicus sp. nov., isolated from the marine sponge Scleritoderma cyanea.</title>
        <authorList>
            <person name="Hoffmann M."/>
            <person name="Monday S.R."/>
            <person name="Allard M.W."/>
            <person name="Strain E.A."/>
            <person name="Whittaker P."/>
            <person name="Naum M."/>
            <person name="McCarthy P.J."/>
            <person name="Lopez J.V."/>
            <person name="Fischer M."/>
            <person name="Brown E.W."/>
        </authorList>
    </citation>
    <scope>NUCLEOTIDE SEQUENCE [LARGE SCALE GENOMIC DNA]</scope>
    <source>
        <strain evidence="5 6">ATCC BAA-2122</strain>
    </source>
</reference>
<gene>
    <name evidence="5" type="ORF">VIBC2010_10217</name>
</gene>
<evidence type="ECO:0000256" key="2">
    <source>
        <dbReference type="ARBA" id="ARBA00022729"/>
    </source>
</evidence>
<evidence type="ECO:0000259" key="4">
    <source>
        <dbReference type="SMART" id="SM00062"/>
    </source>
</evidence>
<comment type="caution">
    <text evidence="5">The sequence shown here is derived from an EMBL/GenBank/DDBJ whole genome shotgun (WGS) entry which is preliminary data.</text>
</comment>
<keyword evidence="6" id="KW-1185">Reference proteome</keyword>
<dbReference type="Proteomes" id="UP000002943">
    <property type="component" value="Unassembled WGS sequence"/>
</dbReference>
<dbReference type="Pfam" id="PF00497">
    <property type="entry name" value="SBP_bac_3"/>
    <property type="match status" value="1"/>
</dbReference>
<keyword evidence="2 3" id="KW-0732">Signal</keyword>
<dbReference type="EMBL" id="AEIU01000022">
    <property type="protein sequence ID" value="EFP98156.1"/>
    <property type="molecule type" value="Genomic_DNA"/>
</dbReference>
<protein>
    <submittedName>
        <fullName evidence="5">ABC-type transporter, periplasmic binding protein</fullName>
    </submittedName>
</protein>
<feature type="chain" id="PRO_5003167286" evidence="3">
    <location>
        <begin position="20"/>
        <end position="246"/>
    </location>
</feature>
<dbReference type="RefSeq" id="WP_009599665.1">
    <property type="nucleotide sequence ID" value="NZ_AEIU01000022.1"/>
</dbReference>
<sequence>MKMYVCLSALFLFSVSINAKELKLCGVEWPPFTYSHDGKITGGLTYDILSEAFNRLNIKVEKDVIPWARCLSYVETGKYDAVIDNAALAPFITGRHPTAKYTLGVYVRENYEQTDFSWSSLVGKSIGLVRGYDYTETITSYDGWIREYASTDELALGKLKVNRYDYVLLDTISADLLAKKVNIKIRMLKPEVDSTKLYLAFNKDNEDTLEAYDRVLGEMIQDGTMDSIYLKYLPKNYSTLVENHAL</sequence>
<name>E3BFH8_9VIBR</name>
<comment type="similarity">
    <text evidence="1">Belongs to the bacterial solute-binding protein 3 family.</text>
</comment>
<dbReference type="OrthoDB" id="5904382at2"/>
<dbReference type="AlphaFoldDB" id="E3BFH8"/>
<accession>E3BFH8</accession>
<dbReference type="eggNOG" id="COG0834">
    <property type="taxonomic scope" value="Bacteria"/>
</dbReference>